<keyword evidence="2" id="KW-1185">Reference proteome</keyword>
<dbReference type="Proteomes" id="UP000092154">
    <property type="component" value="Unassembled WGS sequence"/>
</dbReference>
<dbReference type="EMBL" id="KV449169">
    <property type="protein sequence ID" value="OAX31971.1"/>
    <property type="molecule type" value="Genomic_DNA"/>
</dbReference>
<organism evidence="1 2">
    <name type="scientific">Rhizopogon vinicolor AM-OR11-026</name>
    <dbReference type="NCBI Taxonomy" id="1314800"/>
    <lineage>
        <taxon>Eukaryota</taxon>
        <taxon>Fungi</taxon>
        <taxon>Dikarya</taxon>
        <taxon>Basidiomycota</taxon>
        <taxon>Agaricomycotina</taxon>
        <taxon>Agaricomycetes</taxon>
        <taxon>Agaricomycetidae</taxon>
        <taxon>Boletales</taxon>
        <taxon>Suillineae</taxon>
        <taxon>Rhizopogonaceae</taxon>
        <taxon>Rhizopogon</taxon>
    </lineage>
</organism>
<gene>
    <name evidence="1" type="ORF">K503DRAFT_805624</name>
</gene>
<dbReference type="InParanoid" id="A0A1B7MH91"/>
<proteinExistence type="predicted"/>
<name>A0A1B7MH91_9AGAM</name>
<reference evidence="1 2" key="1">
    <citation type="submission" date="2016-06" db="EMBL/GenBank/DDBJ databases">
        <title>Comparative genomics of the ectomycorrhizal sister species Rhizopogon vinicolor and Rhizopogon vesiculosus (Basidiomycota: Boletales) reveals a divergence of the mating type B locus.</title>
        <authorList>
            <consortium name="DOE Joint Genome Institute"/>
            <person name="Mujic A.B."/>
            <person name="Kuo A."/>
            <person name="Tritt A."/>
            <person name="Lipzen A."/>
            <person name="Chen C."/>
            <person name="Johnson J."/>
            <person name="Sharma A."/>
            <person name="Barry K."/>
            <person name="Grigoriev I.V."/>
            <person name="Spatafora J.W."/>
        </authorList>
    </citation>
    <scope>NUCLEOTIDE SEQUENCE [LARGE SCALE GENOMIC DNA]</scope>
    <source>
        <strain evidence="1 2">AM-OR11-026</strain>
    </source>
</reference>
<protein>
    <submittedName>
        <fullName evidence="1">Uncharacterized protein</fullName>
    </submittedName>
</protein>
<evidence type="ECO:0000313" key="2">
    <source>
        <dbReference type="Proteomes" id="UP000092154"/>
    </source>
</evidence>
<accession>A0A1B7MH91</accession>
<dbReference type="AlphaFoldDB" id="A0A1B7MH91"/>
<sequence>MMMHVCDDFSSLASYRFHTHGVHIAGIAIFPGDEESGRQASGFFSGSPIMKDIINAQQLNIQHYLDEVTTILKYKDLETAQAEGKTLGLLPTSTTTPDGTLLCNGKSSRDRNRRVTSMMISEKFAEADHPIKTSNNQWLTMLDTLYAEKFFVSESAVCIGSSLSEVPPWGDV</sequence>
<dbReference type="OrthoDB" id="2689409at2759"/>
<evidence type="ECO:0000313" key="1">
    <source>
        <dbReference type="EMBL" id="OAX31971.1"/>
    </source>
</evidence>